<evidence type="ECO:0000256" key="1">
    <source>
        <dbReference type="ARBA" id="ARBA00004127"/>
    </source>
</evidence>
<feature type="transmembrane region" description="Helical" evidence="6">
    <location>
        <begin position="147"/>
        <end position="168"/>
    </location>
</feature>
<feature type="transmembrane region" description="Helical" evidence="6">
    <location>
        <begin position="124"/>
        <end position="141"/>
    </location>
</feature>
<feature type="domain" description="EamA" evidence="7">
    <location>
        <begin position="13"/>
        <end position="141"/>
    </location>
</feature>
<feature type="transmembrane region" description="Helical" evidence="6">
    <location>
        <begin position="37"/>
        <end position="57"/>
    </location>
</feature>
<keyword evidence="3 6" id="KW-0812">Transmembrane</keyword>
<feature type="transmembrane region" description="Helical" evidence="6">
    <location>
        <begin position="12"/>
        <end position="31"/>
    </location>
</feature>
<protein>
    <submittedName>
        <fullName evidence="8">DMT family transporter</fullName>
    </submittedName>
</protein>
<accession>A0A7S8HH14</accession>
<feature type="transmembrane region" description="Helical" evidence="6">
    <location>
        <begin position="247"/>
        <end position="265"/>
    </location>
</feature>
<feature type="transmembrane region" description="Helical" evidence="6">
    <location>
        <begin position="217"/>
        <end position="240"/>
    </location>
</feature>
<dbReference type="SUPFAM" id="SSF103481">
    <property type="entry name" value="Multidrug resistance efflux transporter EmrE"/>
    <property type="match status" value="2"/>
</dbReference>
<comment type="subcellular location">
    <subcellularLocation>
        <location evidence="1">Endomembrane system</location>
        <topology evidence="1">Multi-pass membrane protein</topology>
    </subcellularLocation>
</comment>
<sequence length="303" mass="32779">MSKQENTWKLFAALFGLSAIWGLSFVFIKILGTNVGVAGVVFWRCLAGAFVLLPFMILQQRKTRKKIPWIPLIVVGIINVCIPWLLISWSETLIPSSTASILNATTPLWALLLGAVFFKTNATFRQFIGVCIGFIGIVILLEWRIDVLWTGAFVGVGTMLIATFCYALGSHLTKRWLNGVSVLTTATVTLFVGAIGGGLLAVRESQASFLTIDSIETVLAIIGLGCLGSGVAQVLYYYMVSAGSAQFATNVTYLIPVTAIGWGAFLLDEIISLYTLTGLLVILVGVYLASGRKLYVRPSVRKG</sequence>
<keyword evidence="9" id="KW-1185">Reference proteome</keyword>
<evidence type="ECO:0000256" key="4">
    <source>
        <dbReference type="ARBA" id="ARBA00022989"/>
    </source>
</evidence>
<comment type="similarity">
    <text evidence="2">Belongs to the EamA transporter family.</text>
</comment>
<proteinExistence type="inferred from homology"/>
<feature type="transmembrane region" description="Helical" evidence="6">
    <location>
        <begin position="99"/>
        <end position="117"/>
    </location>
</feature>
<dbReference type="RefSeq" id="WP_239672839.1">
    <property type="nucleotide sequence ID" value="NZ_CP049742.1"/>
</dbReference>
<feature type="transmembrane region" description="Helical" evidence="6">
    <location>
        <begin position="271"/>
        <end position="289"/>
    </location>
</feature>
<reference evidence="8 9" key="1">
    <citation type="submission" date="2019-07" db="EMBL/GenBank/DDBJ databases">
        <title>Genome sequence of 2 isolates from Red Sea Mangroves.</title>
        <authorList>
            <person name="Sefrji F."/>
            <person name="Michoud G."/>
            <person name="Merlino G."/>
            <person name="Daffonchio D."/>
        </authorList>
    </citation>
    <scope>NUCLEOTIDE SEQUENCE [LARGE SCALE GENOMIC DNA]</scope>
    <source>
        <strain evidence="8 9">R1DC41</strain>
    </source>
</reference>
<evidence type="ECO:0000256" key="6">
    <source>
        <dbReference type="SAM" id="Phobius"/>
    </source>
</evidence>
<dbReference type="InterPro" id="IPR037185">
    <property type="entry name" value="EmrE-like"/>
</dbReference>
<dbReference type="Gene3D" id="1.10.3730.20">
    <property type="match status" value="1"/>
</dbReference>
<evidence type="ECO:0000256" key="3">
    <source>
        <dbReference type="ARBA" id="ARBA00022692"/>
    </source>
</evidence>
<evidence type="ECO:0000313" key="8">
    <source>
        <dbReference type="EMBL" id="QPC48156.1"/>
    </source>
</evidence>
<evidence type="ECO:0000259" key="7">
    <source>
        <dbReference type="Pfam" id="PF00892"/>
    </source>
</evidence>
<name>A0A7S8HH14_9BACI</name>
<keyword evidence="4 6" id="KW-1133">Transmembrane helix</keyword>
<dbReference type="EMBL" id="CP049742">
    <property type="protein sequence ID" value="QPC48156.1"/>
    <property type="molecule type" value="Genomic_DNA"/>
</dbReference>
<evidence type="ECO:0000256" key="5">
    <source>
        <dbReference type="ARBA" id="ARBA00023136"/>
    </source>
</evidence>
<dbReference type="PANTHER" id="PTHR32322">
    <property type="entry name" value="INNER MEMBRANE TRANSPORTER"/>
    <property type="match status" value="1"/>
</dbReference>
<dbReference type="Proteomes" id="UP000593626">
    <property type="component" value="Chromosome"/>
</dbReference>
<dbReference type="KEGG" id="mcui:G8O30_15065"/>
<dbReference type="InterPro" id="IPR050638">
    <property type="entry name" value="AA-Vitamin_Transporters"/>
</dbReference>
<evidence type="ECO:0000313" key="9">
    <source>
        <dbReference type="Proteomes" id="UP000593626"/>
    </source>
</evidence>
<feature type="domain" description="EamA" evidence="7">
    <location>
        <begin position="155"/>
        <end position="290"/>
    </location>
</feature>
<dbReference type="InterPro" id="IPR000620">
    <property type="entry name" value="EamA_dom"/>
</dbReference>
<feature type="transmembrane region" description="Helical" evidence="6">
    <location>
        <begin position="69"/>
        <end position="87"/>
    </location>
</feature>
<dbReference type="Pfam" id="PF00892">
    <property type="entry name" value="EamA"/>
    <property type="match status" value="2"/>
</dbReference>
<organism evidence="8 9">
    <name type="scientific">Mangrovibacillus cuniculi</name>
    <dbReference type="NCBI Taxonomy" id="2593652"/>
    <lineage>
        <taxon>Bacteria</taxon>
        <taxon>Bacillati</taxon>
        <taxon>Bacillota</taxon>
        <taxon>Bacilli</taxon>
        <taxon>Bacillales</taxon>
        <taxon>Bacillaceae</taxon>
        <taxon>Mangrovibacillus</taxon>
    </lineage>
</organism>
<dbReference type="PANTHER" id="PTHR32322:SF2">
    <property type="entry name" value="EAMA DOMAIN-CONTAINING PROTEIN"/>
    <property type="match status" value="1"/>
</dbReference>
<evidence type="ECO:0000256" key="2">
    <source>
        <dbReference type="ARBA" id="ARBA00007362"/>
    </source>
</evidence>
<dbReference type="GO" id="GO:0016020">
    <property type="term" value="C:membrane"/>
    <property type="evidence" value="ECO:0007669"/>
    <property type="project" value="UniProtKB-SubCell"/>
</dbReference>
<dbReference type="AlphaFoldDB" id="A0A7S8HH14"/>
<gene>
    <name evidence="8" type="ORF">G8O30_15065</name>
</gene>
<feature type="transmembrane region" description="Helical" evidence="6">
    <location>
        <begin position="180"/>
        <end position="202"/>
    </location>
</feature>
<keyword evidence="5 6" id="KW-0472">Membrane</keyword>